<reference evidence="12 13" key="1">
    <citation type="submission" date="2016-10" db="EMBL/GenBank/DDBJ databases">
        <authorList>
            <person name="de Groot N.N."/>
        </authorList>
    </citation>
    <scope>NUCLEOTIDE SEQUENCE [LARGE SCALE GENOMIC DNA]</scope>
    <source>
        <strain evidence="12 13">CGMCC 4.3510</strain>
    </source>
</reference>
<evidence type="ECO:0000313" key="13">
    <source>
        <dbReference type="Proteomes" id="UP000199323"/>
    </source>
</evidence>
<dbReference type="STRING" id="380248.SAMN05216251_10976"/>
<dbReference type="Gene3D" id="3.40.190.10">
    <property type="entry name" value="Periplasmic binding protein-like II"/>
    <property type="match status" value="1"/>
</dbReference>
<feature type="region of interest" description="Disordered" evidence="10">
    <location>
        <begin position="280"/>
        <end position="451"/>
    </location>
</feature>
<dbReference type="Proteomes" id="UP000199323">
    <property type="component" value="Unassembled WGS sequence"/>
</dbReference>
<sequence length="1052" mass="110730">MVDGLFAGRYELAELLGSGGMARVHRARDTRMGRVVAVKTLLPELASDPDARRRFAREAQAAGALNHPGIVTVHDQDEVRTDDDTVVPFLVMEYVQGSTLAQLVREQVWFDPERAVRIACDMLDALAHAHSHGTVHRDVKPANVMITSEGAVKVADFGIAHVLHTADARLTATGSAIGTPSYMSPEQINGVDIDARSDVYAVGCVLMELLTGKPPFTDGNPINLMYWHVHTPPPAPSQRNPRVPKELDALVLGALAKDPADRPTDAAAFRDRLRGWLADTGSSALTGPAATPATGPRDGGAPDSGGHGSQDSGSQHSGRRTPAADPRATFGVPGAPLPALPPKARSGEQTPPGTPPKPLSPSGTPAAASAAGRGTPVPPASAAGQGTPTPSAARDATPHPAGYGQPEHPAYRTPSRPLPPQYLPNAPRPPGTPPPINVRSPGQAVPPGPRAGRRRWIAAGAGVAVAAVAVTVTLIFAPIGGGKGTDDPTDTPTVQNAALKLHGGKEGSGYSGGVNGVVRPSTATGGTLNLITTYATPNLLDPAATYDQASWNLQRMFLRKLVDYAPVPGDGGRKVVPDLATDTGQVSSDGRTWTFRLKDGVTFDNGTPITSKDVKYGIERTFDRGAFPEGPSYFTDILDQGQHYPGPYADTDTDKLGLRSVTTPDDRTIVFKLAKPYADFRYVLALSIGAPVPRSADTGQGKDFEKHPVGSGPYKVASYTPGSSLHMVRNTHWNPATDTVHSALPDAVDLKIVTSQDAVESALLSGAADLDLAGQTLSDTTETKILNDPSLKANTDLVFTGTTRYLSLQTAVAPLDRFECRRAVQYAVDKAEVRAKLGGQYEAGDIASTMLPPTTDGYSTSATPYGAQGPYPDEARKQLSECGLPDGFSVTMAGIKGSPRLQDAMESISSSLAEIGIKVKIVTEDSSAFYDTLLSPSKLKAAKWGIVMTGWAADWPTGGGFLRALIQPGSVNNYANLDDTEINNLVSEADNTADPGKAASIWQTVDAKVMGESTMVPLIYVQHLVYRGTRLTNVYDQQVLGGVDLTALGIKS</sequence>
<keyword evidence="4 9" id="KW-0547">Nucleotide-binding</keyword>
<dbReference type="EC" id="2.7.11.1" evidence="1"/>
<dbReference type="FunFam" id="3.30.200.20:FF:000035">
    <property type="entry name" value="Serine/threonine protein kinase Stk1"/>
    <property type="match status" value="1"/>
</dbReference>
<protein>
    <recommendedName>
        <fullName evidence="1">non-specific serine/threonine protein kinase</fullName>
        <ecNumber evidence="1">2.7.11.1</ecNumber>
    </recommendedName>
</protein>
<feature type="domain" description="Protein kinase" evidence="11">
    <location>
        <begin position="10"/>
        <end position="277"/>
    </location>
</feature>
<dbReference type="PANTHER" id="PTHR43289:SF6">
    <property type="entry name" value="SERINE_THREONINE-PROTEIN KINASE NEKL-3"/>
    <property type="match status" value="1"/>
</dbReference>
<dbReference type="Gene3D" id="1.10.510.10">
    <property type="entry name" value="Transferase(Phosphotransferase) domain 1"/>
    <property type="match status" value="1"/>
</dbReference>
<keyword evidence="5" id="KW-0418">Kinase</keyword>
<dbReference type="OrthoDB" id="5240629at2"/>
<organism evidence="12 13">
    <name type="scientific">Actinacidiphila alni</name>
    <dbReference type="NCBI Taxonomy" id="380248"/>
    <lineage>
        <taxon>Bacteria</taxon>
        <taxon>Bacillati</taxon>
        <taxon>Actinomycetota</taxon>
        <taxon>Actinomycetes</taxon>
        <taxon>Kitasatosporales</taxon>
        <taxon>Streptomycetaceae</taxon>
        <taxon>Actinacidiphila</taxon>
    </lineage>
</organism>
<feature type="compositionally biased region" description="Low complexity" evidence="10">
    <location>
        <begin position="360"/>
        <end position="375"/>
    </location>
</feature>
<evidence type="ECO:0000313" key="12">
    <source>
        <dbReference type="EMBL" id="SFF16976.1"/>
    </source>
</evidence>
<proteinExistence type="predicted"/>
<evidence type="ECO:0000256" key="4">
    <source>
        <dbReference type="ARBA" id="ARBA00022741"/>
    </source>
</evidence>
<gene>
    <name evidence="12" type="ORF">SAMN05216251_10976</name>
</gene>
<feature type="binding site" evidence="9">
    <location>
        <position position="39"/>
    </location>
    <ligand>
        <name>ATP</name>
        <dbReference type="ChEBI" id="CHEBI:30616"/>
    </ligand>
</feature>
<dbReference type="CDD" id="cd14014">
    <property type="entry name" value="STKc_PknB_like"/>
    <property type="match status" value="1"/>
</dbReference>
<accession>A0A1I2GJR6</accession>
<dbReference type="SUPFAM" id="SSF56112">
    <property type="entry name" value="Protein kinase-like (PK-like)"/>
    <property type="match status" value="1"/>
</dbReference>
<feature type="compositionally biased region" description="Low complexity" evidence="10">
    <location>
        <begin position="286"/>
        <end position="301"/>
    </location>
</feature>
<dbReference type="Gene3D" id="3.30.200.20">
    <property type="entry name" value="Phosphorylase Kinase, domain 1"/>
    <property type="match status" value="1"/>
</dbReference>
<keyword evidence="6 9" id="KW-0067">ATP-binding</keyword>
<keyword evidence="13" id="KW-1185">Reference proteome</keyword>
<dbReference type="GO" id="GO:0005524">
    <property type="term" value="F:ATP binding"/>
    <property type="evidence" value="ECO:0007669"/>
    <property type="project" value="UniProtKB-UniRule"/>
</dbReference>
<evidence type="ECO:0000256" key="2">
    <source>
        <dbReference type="ARBA" id="ARBA00022527"/>
    </source>
</evidence>
<dbReference type="RefSeq" id="WP_093714391.1">
    <property type="nucleotide sequence ID" value="NZ_FONG01000009.1"/>
</dbReference>
<dbReference type="Pfam" id="PF00069">
    <property type="entry name" value="Pkinase"/>
    <property type="match status" value="1"/>
</dbReference>
<dbReference type="CDD" id="cd08506">
    <property type="entry name" value="PBP2_clavulanate_OppA2"/>
    <property type="match status" value="1"/>
</dbReference>
<evidence type="ECO:0000256" key="3">
    <source>
        <dbReference type="ARBA" id="ARBA00022679"/>
    </source>
</evidence>
<dbReference type="PANTHER" id="PTHR43289">
    <property type="entry name" value="MITOGEN-ACTIVATED PROTEIN KINASE KINASE KINASE 20-RELATED"/>
    <property type="match status" value="1"/>
</dbReference>
<evidence type="ECO:0000259" key="11">
    <source>
        <dbReference type="PROSITE" id="PS50011"/>
    </source>
</evidence>
<dbReference type="PROSITE" id="PS50011">
    <property type="entry name" value="PROTEIN_KINASE_DOM"/>
    <property type="match status" value="1"/>
</dbReference>
<evidence type="ECO:0000256" key="9">
    <source>
        <dbReference type="PROSITE-ProRule" id="PRU10141"/>
    </source>
</evidence>
<dbReference type="InterPro" id="IPR000719">
    <property type="entry name" value="Prot_kinase_dom"/>
</dbReference>
<evidence type="ECO:0000256" key="7">
    <source>
        <dbReference type="ARBA" id="ARBA00047899"/>
    </source>
</evidence>
<dbReference type="FunFam" id="1.10.510.10:FF:000021">
    <property type="entry name" value="Serine/threonine protein kinase"/>
    <property type="match status" value="1"/>
</dbReference>
<dbReference type="Gene3D" id="3.10.105.10">
    <property type="entry name" value="Dipeptide-binding Protein, Domain 3"/>
    <property type="match status" value="1"/>
</dbReference>
<comment type="catalytic activity">
    <reaction evidence="8">
        <text>L-seryl-[protein] + ATP = O-phospho-L-seryl-[protein] + ADP + H(+)</text>
        <dbReference type="Rhea" id="RHEA:17989"/>
        <dbReference type="Rhea" id="RHEA-COMP:9863"/>
        <dbReference type="Rhea" id="RHEA-COMP:11604"/>
        <dbReference type="ChEBI" id="CHEBI:15378"/>
        <dbReference type="ChEBI" id="CHEBI:29999"/>
        <dbReference type="ChEBI" id="CHEBI:30616"/>
        <dbReference type="ChEBI" id="CHEBI:83421"/>
        <dbReference type="ChEBI" id="CHEBI:456216"/>
        <dbReference type="EC" id="2.7.11.1"/>
    </reaction>
</comment>
<keyword evidence="2" id="KW-0723">Serine/threonine-protein kinase</keyword>
<evidence type="ECO:0000256" key="10">
    <source>
        <dbReference type="SAM" id="MobiDB-lite"/>
    </source>
</evidence>
<evidence type="ECO:0000256" key="8">
    <source>
        <dbReference type="ARBA" id="ARBA00048679"/>
    </source>
</evidence>
<dbReference type="InterPro" id="IPR017441">
    <property type="entry name" value="Protein_kinase_ATP_BS"/>
</dbReference>
<dbReference type="SUPFAM" id="SSF53850">
    <property type="entry name" value="Periplasmic binding protein-like II"/>
    <property type="match status" value="1"/>
</dbReference>
<dbReference type="EMBL" id="FONG01000009">
    <property type="protein sequence ID" value="SFF16976.1"/>
    <property type="molecule type" value="Genomic_DNA"/>
</dbReference>
<dbReference type="PROSITE" id="PS00107">
    <property type="entry name" value="PROTEIN_KINASE_ATP"/>
    <property type="match status" value="1"/>
</dbReference>
<dbReference type="Pfam" id="PF00496">
    <property type="entry name" value="SBP_bac_5"/>
    <property type="match status" value="1"/>
</dbReference>
<dbReference type="GO" id="GO:0045717">
    <property type="term" value="P:negative regulation of fatty acid biosynthetic process"/>
    <property type="evidence" value="ECO:0007669"/>
    <property type="project" value="UniProtKB-ARBA"/>
</dbReference>
<comment type="catalytic activity">
    <reaction evidence="7">
        <text>L-threonyl-[protein] + ATP = O-phospho-L-threonyl-[protein] + ADP + H(+)</text>
        <dbReference type="Rhea" id="RHEA:46608"/>
        <dbReference type="Rhea" id="RHEA-COMP:11060"/>
        <dbReference type="Rhea" id="RHEA-COMP:11605"/>
        <dbReference type="ChEBI" id="CHEBI:15378"/>
        <dbReference type="ChEBI" id="CHEBI:30013"/>
        <dbReference type="ChEBI" id="CHEBI:30616"/>
        <dbReference type="ChEBI" id="CHEBI:61977"/>
        <dbReference type="ChEBI" id="CHEBI:456216"/>
        <dbReference type="EC" id="2.7.11.1"/>
    </reaction>
</comment>
<name>A0A1I2GJR6_9ACTN</name>
<evidence type="ECO:0000256" key="5">
    <source>
        <dbReference type="ARBA" id="ARBA00022777"/>
    </source>
</evidence>
<evidence type="ECO:0000256" key="1">
    <source>
        <dbReference type="ARBA" id="ARBA00012513"/>
    </source>
</evidence>
<keyword evidence="3" id="KW-0808">Transferase</keyword>
<dbReference type="SMART" id="SM00220">
    <property type="entry name" value="S_TKc"/>
    <property type="match status" value="1"/>
</dbReference>
<dbReference type="GO" id="GO:0004674">
    <property type="term" value="F:protein serine/threonine kinase activity"/>
    <property type="evidence" value="ECO:0007669"/>
    <property type="project" value="UniProtKB-KW"/>
</dbReference>
<dbReference type="InterPro" id="IPR000914">
    <property type="entry name" value="SBP_5_dom"/>
</dbReference>
<feature type="compositionally biased region" description="Pro residues" evidence="10">
    <location>
        <begin position="416"/>
        <end position="436"/>
    </location>
</feature>
<dbReference type="InterPro" id="IPR011009">
    <property type="entry name" value="Kinase-like_dom_sf"/>
</dbReference>
<evidence type="ECO:0000256" key="6">
    <source>
        <dbReference type="ARBA" id="ARBA00022840"/>
    </source>
</evidence>
<dbReference type="AlphaFoldDB" id="A0A1I2GJR6"/>